<keyword evidence="3" id="KW-0378">Hydrolase</keyword>
<dbReference type="InterPro" id="IPR001130">
    <property type="entry name" value="TatD-like"/>
</dbReference>
<evidence type="ECO:0000256" key="2">
    <source>
        <dbReference type="ARBA" id="ARBA00022723"/>
    </source>
</evidence>
<evidence type="ECO:0000256" key="3">
    <source>
        <dbReference type="ARBA" id="ARBA00022801"/>
    </source>
</evidence>
<evidence type="ECO:0000313" key="7">
    <source>
        <dbReference type="Proteomes" id="UP000199517"/>
    </source>
</evidence>
<feature type="binding site" evidence="4">
    <location>
        <position position="50"/>
    </location>
    <ligand>
        <name>a divalent metal cation</name>
        <dbReference type="ChEBI" id="CHEBI:60240"/>
        <label>1</label>
    </ligand>
</feature>
<dbReference type="GO" id="GO:0016788">
    <property type="term" value="F:hydrolase activity, acting on ester bonds"/>
    <property type="evidence" value="ECO:0007669"/>
    <property type="project" value="InterPro"/>
</dbReference>
<dbReference type="FunFam" id="3.20.20.140:FF:000005">
    <property type="entry name" value="TatD family hydrolase"/>
    <property type="match status" value="1"/>
</dbReference>
<dbReference type="CDD" id="cd01310">
    <property type="entry name" value="TatD_DNAse"/>
    <property type="match status" value="1"/>
</dbReference>
<feature type="region of interest" description="Disordered" evidence="5">
    <location>
        <begin position="1"/>
        <end position="35"/>
    </location>
</feature>
<dbReference type="GO" id="GO:0046872">
    <property type="term" value="F:metal ion binding"/>
    <property type="evidence" value="ECO:0007669"/>
    <property type="project" value="UniProtKB-KW"/>
</dbReference>
<dbReference type="InterPro" id="IPR032466">
    <property type="entry name" value="Metal_Hydrolase"/>
</dbReference>
<dbReference type="AlphaFoldDB" id="A0A1I1RHJ6"/>
<accession>A0A1I1RHJ6</accession>
<proteinExistence type="inferred from homology"/>
<dbReference type="SUPFAM" id="SSF51556">
    <property type="entry name" value="Metallo-dependent hydrolases"/>
    <property type="match status" value="1"/>
</dbReference>
<feature type="binding site" evidence="4">
    <location>
        <position position="52"/>
    </location>
    <ligand>
        <name>a divalent metal cation</name>
        <dbReference type="ChEBI" id="CHEBI:60240"/>
        <label>1</label>
    </ligand>
</feature>
<protein>
    <submittedName>
        <fullName evidence="6">TatD DNase family protein</fullName>
    </submittedName>
</protein>
<dbReference type="PANTHER" id="PTHR46124:SF2">
    <property type="entry name" value="D-AMINOACYL-TRNA DEACYLASE"/>
    <property type="match status" value="1"/>
</dbReference>
<dbReference type="EMBL" id="FOMQ01000001">
    <property type="protein sequence ID" value="SFD33804.1"/>
    <property type="molecule type" value="Genomic_DNA"/>
</dbReference>
<name>A0A1I1RHJ6_9BURK</name>
<dbReference type="STRING" id="32040.SAMN04489710_101144"/>
<keyword evidence="2 4" id="KW-0479">Metal-binding</keyword>
<feature type="binding site" evidence="4">
    <location>
        <position position="201"/>
    </location>
    <ligand>
        <name>a divalent metal cation</name>
        <dbReference type="ChEBI" id="CHEBI:60240"/>
        <label>2</label>
    </ligand>
</feature>
<dbReference type="PIRSF" id="PIRSF005902">
    <property type="entry name" value="DNase_TatD"/>
    <property type="match status" value="1"/>
</dbReference>
<dbReference type="PANTHER" id="PTHR46124">
    <property type="entry name" value="D-AMINOACYL-TRNA DEACYLASE"/>
    <property type="match status" value="1"/>
</dbReference>
<feature type="binding site" evidence="4">
    <location>
        <position position="142"/>
    </location>
    <ligand>
        <name>a divalent metal cation</name>
        <dbReference type="ChEBI" id="CHEBI:60240"/>
        <label>1</label>
    </ligand>
</feature>
<feature type="binding site" evidence="4">
    <location>
        <position position="251"/>
    </location>
    <ligand>
        <name>a divalent metal cation</name>
        <dbReference type="ChEBI" id="CHEBI:60240"/>
        <label>1</label>
    </ligand>
</feature>
<dbReference type="Gene3D" id="3.20.20.140">
    <property type="entry name" value="Metal-dependent hydrolases"/>
    <property type="match status" value="1"/>
</dbReference>
<keyword evidence="7" id="KW-1185">Reference proteome</keyword>
<feature type="binding site" evidence="4">
    <location>
        <position position="178"/>
    </location>
    <ligand>
        <name>a divalent metal cation</name>
        <dbReference type="ChEBI" id="CHEBI:60240"/>
        <label>2</label>
    </ligand>
</feature>
<evidence type="ECO:0000256" key="5">
    <source>
        <dbReference type="SAM" id="MobiDB-lite"/>
    </source>
</evidence>
<evidence type="ECO:0000256" key="1">
    <source>
        <dbReference type="ARBA" id="ARBA00009275"/>
    </source>
</evidence>
<comment type="similarity">
    <text evidence="1">Belongs to the metallo-dependent hydrolases superfamily. TatD-type hydrolase family.</text>
</comment>
<organism evidence="6 7">
    <name type="scientific">Paracidovorax konjaci</name>
    <dbReference type="NCBI Taxonomy" id="32040"/>
    <lineage>
        <taxon>Bacteria</taxon>
        <taxon>Pseudomonadati</taxon>
        <taxon>Pseudomonadota</taxon>
        <taxon>Betaproteobacteria</taxon>
        <taxon>Burkholderiales</taxon>
        <taxon>Comamonadaceae</taxon>
        <taxon>Paracidovorax</taxon>
    </lineage>
</organism>
<evidence type="ECO:0000313" key="6">
    <source>
        <dbReference type="EMBL" id="SFD33804.1"/>
    </source>
</evidence>
<gene>
    <name evidence="6" type="ORF">SAMN04489710_101144</name>
</gene>
<sequence>MSQAVSAQGFGPTRLRTGLGHHRRMPEPLAAPPPDAAAAAAAAGPWIDTHCHLDEFEAHAGRDHQDRVRADAAAVGVAHCVVPAVERGNFDTVRALAHRHGDSYALGIHPLFTGRAEDGDLDALAQALERHAQDARLVAVGEIGLDYFVPGLDPARQEHFYREQLRLARHWKLPVILHTRRSVDKVLKGVRDLGAVGGIAHAFNGSLQQAKAFIDLGFKLGFGGAATFDRALQLRRFAAELPLDAIVLETDAPDIPPHWLYVTAAEREAGAPPARNTPGELPRIAQVVARLRGMAVEDLGRAAHANSLAALPRLAGLVPLPGRDGSA</sequence>
<dbReference type="Pfam" id="PF01026">
    <property type="entry name" value="TatD_DNase"/>
    <property type="match status" value="1"/>
</dbReference>
<evidence type="ECO:0000256" key="4">
    <source>
        <dbReference type="PIRSR" id="PIRSR005902-1"/>
    </source>
</evidence>
<dbReference type="Proteomes" id="UP000199517">
    <property type="component" value="Unassembled WGS sequence"/>
</dbReference>
<reference evidence="7" key="1">
    <citation type="submission" date="2016-10" db="EMBL/GenBank/DDBJ databases">
        <authorList>
            <person name="Varghese N."/>
            <person name="Submissions S."/>
        </authorList>
    </citation>
    <scope>NUCLEOTIDE SEQUENCE [LARGE SCALE GENOMIC DNA]</scope>
    <source>
        <strain evidence="7">DSM 7481</strain>
    </source>
</reference>